<reference evidence="1 2" key="1">
    <citation type="journal article" date="2024" name="Int. J. Syst. Evol. Microbiol.">
        <title>Paenibacillus hexagrammi sp. nov., a novel bacterium isolated from the gut content of Hexagrammos agrammus.</title>
        <authorList>
            <person name="Jung H.K."/>
            <person name="Kim D.G."/>
            <person name="Zin H."/>
            <person name="Park J."/>
            <person name="Jung H."/>
            <person name="Kim Y.O."/>
            <person name="Kong H.J."/>
            <person name="Kim J.W."/>
            <person name="Kim Y.S."/>
        </authorList>
    </citation>
    <scope>NUCLEOTIDE SEQUENCE [LARGE SCALE GENOMIC DNA]</scope>
    <source>
        <strain evidence="1 2">YPD9-1</strain>
    </source>
</reference>
<evidence type="ECO:0000313" key="2">
    <source>
        <dbReference type="Proteomes" id="UP001649230"/>
    </source>
</evidence>
<protein>
    <submittedName>
        <fullName evidence="1">Uncharacterized protein</fullName>
    </submittedName>
</protein>
<keyword evidence="2" id="KW-1185">Reference proteome</keyword>
<sequence>MKIIVLASLEDNEATLKSVLESKLIKESQTIQAIKIDQTIADICVINSANPNVITRPILTFIETGGE</sequence>
<dbReference type="EMBL" id="CP090978">
    <property type="protein sequence ID" value="UJF33750.1"/>
    <property type="molecule type" value="Genomic_DNA"/>
</dbReference>
<dbReference type="Proteomes" id="UP001649230">
    <property type="component" value="Chromosome"/>
</dbReference>
<organism evidence="1 2">
    <name type="scientific">Paenibacillus hexagrammi</name>
    <dbReference type="NCBI Taxonomy" id="2908839"/>
    <lineage>
        <taxon>Bacteria</taxon>
        <taxon>Bacillati</taxon>
        <taxon>Bacillota</taxon>
        <taxon>Bacilli</taxon>
        <taxon>Bacillales</taxon>
        <taxon>Paenibacillaceae</taxon>
        <taxon>Paenibacillus</taxon>
    </lineage>
</organism>
<accession>A0ABY3SK43</accession>
<dbReference type="RefSeq" id="WP_235120144.1">
    <property type="nucleotide sequence ID" value="NZ_CP090978.1"/>
</dbReference>
<name>A0ABY3SK43_9BACL</name>
<evidence type="ECO:0000313" key="1">
    <source>
        <dbReference type="EMBL" id="UJF33750.1"/>
    </source>
</evidence>
<proteinExistence type="predicted"/>
<gene>
    <name evidence="1" type="ORF">L0M14_00320</name>
</gene>